<reference evidence="1 2" key="1">
    <citation type="submission" date="2016-10" db="EMBL/GenBank/DDBJ databases">
        <title>Complete genome sequences of three Cupriavidus strains isolated from various Malaysian environments.</title>
        <authorList>
            <person name="Abdullah A.A.-A."/>
            <person name="Shafie N.A.H."/>
            <person name="Lau N.S."/>
        </authorList>
    </citation>
    <scope>NUCLEOTIDE SEQUENCE [LARGE SCALE GENOMIC DNA]</scope>
    <source>
        <strain evidence="1 2">USMAA1020</strain>
    </source>
</reference>
<evidence type="ECO:0000313" key="2">
    <source>
        <dbReference type="Proteomes" id="UP000177515"/>
    </source>
</evidence>
<accession>A0ABM6F393</accession>
<dbReference type="Proteomes" id="UP000177515">
    <property type="component" value="Chromosome 1"/>
</dbReference>
<organism evidence="1 2">
    <name type="scientific">Cupriavidus malaysiensis</name>
    <dbReference type="NCBI Taxonomy" id="367825"/>
    <lineage>
        <taxon>Bacteria</taxon>
        <taxon>Pseudomonadati</taxon>
        <taxon>Pseudomonadota</taxon>
        <taxon>Betaproteobacteria</taxon>
        <taxon>Burkholderiales</taxon>
        <taxon>Burkholderiaceae</taxon>
        <taxon>Cupriavidus</taxon>
    </lineage>
</organism>
<sequence>MMDRATGAGIALNRFGLGARPDEDLPADPQGWLLQQFDRYEARPPAWSAQPGSADLAARYAQQQRAVREQQGDARAAARQALQQGLRESYRGAVDARVASALLTPAPFVERLVHFWANHFAVSAEKPVVAGLAGAFEAEAIRPHVLGRFEDMLLAVEQHPAMQVFLDQVRSAGPDSMAAMQATRRNAERVPGLNENLAREILELHTLGVRSGYQQADVTEFARALTGWSVGGLGPRDEGTPGAFLFRARLHEPGARTILGKAYAQPGEGQARAVLHDLAQAPATAQHLAAKLARHFVADNPPPALVARLADAYLRGGGELPALYRELVRAPEAWAPAPAKFKTPWDWTLSSLRGLGVREPGRLPYAPLLAQLGQPVWRPGSPAGYDDIAASWAAPDALVRRVELAQRFAARVGDRLDARALAPRLLPGTLSPATGEAVARAESPATALALLLVSPDFLRR</sequence>
<dbReference type="EMBL" id="CP017754">
    <property type="protein sequence ID" value="AOZ05709.1"/>
    <property type="molecule type" value="Genomic_DNA"/>
</dbReference>
<name>A0ABM6F393_9BURK</name>
<dbReference type="Pfam" id="PF08811">
    <property type="entry name" value="DUF1800"/>
    <property type="match status" value="1"/>
</dbReference>
<protein>
    <recommendedName>
        <fullName evidence="3">DUF1800 domain-containing protein</fullName>
    </recommendedName>
</protein>
<proteinExistence type="predicted"/>
<evidence type="ECO:0000313" key="1">
    <source>
        <dbReference type="EMBL" id="AOZ05709.1"/>
    </source>
</evidence>
<dbReference type="InterPro" id="IPR014917">
    <property type="entry name" value="DUF1800"/>
</dbReference>
<keyword evidence="2" id="KW-1185">Reference proteome</keyword>
<evidence type="ECO:0008006" key="3">
    <source>
        <dbReference type="Google" id="ProtNLM"/>
    </source>
</evidence>
<gene>
    <name evidence="1" type="ORF">BKK80_07735</name>
</gene>